<keyword evidence="13" id="KW-1185">Reference proteome</keyword>
<dbReference type="InterPro" id="IPR006153">
    <property type="entry name" value="Cation/H_exchanger_TM"/>
</dbReference>
<feature type="domain" description="RCK N-terminal" evidence="11">
    <location>
        <begin position="382"/>
        <end position="495"/>
    </location>
</feature>
<dbReference type="AlphaFoldDB" id="A0A4R8IS60"/>
<keyword evidence="4" id="KW-0050">Antiport</keyword>
<evidence type="ECO:0000256" key="9">
    <source>
        <dbReference type="SAM" id="Phobius"/>
    </source>
</evidence>
<dbReference type="Gene3D" id="1.20.1530.20">
    <property type="match status" value="1"/>
</dbReference>
<dbReference type="GO" id="GO:0006813">
    <property type="term" value="P:potassium ion transport"/>
    <property type="evidence" value="ECO:0007669"/>
    <property type="project" value="InterPro"/>
</dbReference>
<feature type="transmembrane region" description="Helical" evidence="9">
    <location>
        <begin position="46"/>
        <end position="64"/>
    </location>
</feature>
<evidence type="ECO:0000313" key="12">
    <source>
        <dbReference type="EMBL" id="TDY00447.1"/>
    </source>
</evidence>
<dbReference type="InterPro" id="IPR003148">
    <property type="entry name" value="RCK_N"/>
</dbReference>
<dbReference type="GO" id="GO:0015297">
    <property type="term" value="F:antiporter activity"/>
    <property type="evidence" value="ECO:0007669"/>
    <property type="project" value="UniProtKB-KW"/>
</dbReference>
<accession>A0A4R8IS60</accession>
<feature type="transmembrane region" description="Helical" evidence="9">
    <location>
        <begin position="189"/>
        <end position="205"/>
    </location>
</feature>
<comment type="subcellular location">
    <subcellularLocation>
        <location evidence="1">Membrane</location>
        <topology evidence="1">Multi-pass membrane protein</topology>
    </subcellularLocation>
</comment>
<evidence type="ECO:0000256" key="7">
    <source>
        <dbReference type="ARBA" id="ARBA00023065"/>
    </source>
</evidence>
<feature type="transmembrane region" description="Helical" evidence="9">
    <location>
        <begin position="163"/>
        <end position="182"/>
    </location>
</feature>
<gene>
    <name evidence="12" type="ORF">EDC23_1943</name>
</gene>
<feature type="transmembrane region" description="Helical" evidence="9">
    <location>
        <begin position="296"/>
        <end position="315"/>
    </location>
</feature>
<dbReference type="PANTHER" id="PTHR42751">
    <property type="entry name" value="SODIUM/HYDROGEN EXCHANGER FAMILY/TRKA DOMAIN PROTEIN"/>
    <property type="match status" value="1"/>
</dbReference>
<dbReference type="OrthoDB" id="3418949at2"/>
<evidence type="ECO:0000256" key="4">
    <source>
        <dbReference type="ARBA" id="ARBA00022449"/>
    </source>
</evidence>
<feature type="transmembrane region" description="Helical" evidence="9">
    <location>
        <begin position="268"/>
        <end position="289"/>
    </location>
</feature>
<evidence type="ECO:0000313" key="13">
    <source>
        <dbReference type="Proteomes" id="UP000294914"/>
    </source>
</evidence>
<evidence type="ECO:0000256" key="8">
    <source>
        <dbReference type="ARBA" id="ARBA00023136"/>
    </source>
</evidence>
<keyword evidence="5 9" id="KW-0812">Transmembrane</keyword>
<dbReference type="InterPro" id="IPR036291">
    <property type="entry name" value="NAD(P)-bd_dom_sf"/>
</dbReference>
<dbReference type="PANTHER" id="PTHR42751:SF1">
    <property type="entry name" value="CATION_PROTON ANTIPORTER YBAL-RELATED"/>
    <property type="match status" value="1"/>
</dbReference>
<comment type="similarity">
    <text evidence="2">Belongs to the monovalent cation:proton antiporter 2 (CPA2) transporter (TC 2.A.37) family.</text>
</comment>
<feature type="transmembrane region" description="Helical" evidence="9">
    <location>
        <begin position="76"/>
        <end position="95"/>
    </location>
</feature>
<evidence type="ECO:0000256" key="6">
    <source>
        <dbReference type="ARBA" id="ARBA00022989"/>
    </source>
</evidence>
<comment type="caution">
    <text evidence="12">The sequence shown here is derived from an EMBL/GenBank/DDBJ whole genome shotgun (WGS) entry which is preliminary data.</text>
</comment>
<evidence type="ECO:0000256" key="5">
    <source>
        <dbReference type="ARBA" id="ARBA00022692"/>
    </source>
</evidence>
<protein>
    <submittedName>
        <fullName evidence="12">Transporter (CPA2 family)</fullName>
    </submittedName>
</protein>
<feature type="transmembrane region" description="Helical" evidence="9">
    <location>
        <begin position="101"/>
        <end position="122"/>
    </location>
</feature>
<keyword evidence="3" id="KW-0813">Transport</keyword>
<evidence type="ECO:0000259" key="11">
    <source>
        <dbReference type="Pfam" id="PF02254"/>
    </source>
</evidence>
<dbReference type="GO" id="GO:0016020">
    <property type="term" value="C:membrane"/>
    <property type="evidence" value="ECO:0007669"/>
    <property type="project" value="UniProtKB-SubCell"/>
</dbReference>
<organism evidence="12 13">
    <name type="scientific">Thiohalophilus thiocyanatoxydans</name>
    <dbReference type="NCBI Taxonomy" id="381308"/>
    <lineage>
        <taxon>Bacteria</taxon>
        <taxon>Pseudomonadati</taxon>
        <taxon>Pseudomonadota</taxon>
        <taxon>Gammaproteobacteria</taxon>
        <taxon>Thiohalomonadales</taxon>
        <taxon>Thiohalophilaceae</taxon>
        <taxon>Thiohalophilus</taxon>
    </lineage>
</organism>
<dbReference type="Pfam" id="PF02254">
    <property type="entry name" value="TrkA_N"/>
    <property type="match status" value="1"/>
</dbReference>
<feature type="transmembrane region" description="Helical" evidence="9">
    <location>
        <begin position="134"/>
        <end position="157"/>
    </location>
</feature>
<keyword evidence="6 9" id="KW-1133">Transmembrane helix</keyword>
<evidence type="ECO:0000256" key="3">
    <source>
        <dbReference type="ARBA" id="ARBA00022448"/>
    </source>
</evidence>
<keyword evidence="7" id="KW-0406">Ion transport</keyword>
<dbReference type="Pfam" id="PF00999">
    <property type="entry name" value="Na_H_Exchanger"/>
    <property type="match status" value="1"/>
</dbReference>
<dbReference type="Gene3D" id="3.40.50.720">
    <property type="entry name" value="NAD(P)-binding Rossmann-like Domain"/>
    <property type="match status" value="1"/>
</dbReference>
<dbReference type="RefSeq" id="WP_134083959.1">
    <property type="nucleotide sequence ID" value="NZ_SOQX01000005.1"/>
</dbReference>
<dbReference type="Proteomes" id="UP000294914">
    <property type="component" value="Unassembled WGS sequence"/>
</dbReference>
<evidence type="ECO:0000256" key="1">
    <source>
        <dbReference type="ARBA" id="ARBA00004141"/>
    </source>
</evidence>
<feature type="domain" description="Cation/H+ exchanger transmembrane" evidence="10">
    <location>
        <begin position="10"/>
        <end position="343"/>
    </location>
</feature>
<keyword evidence="8 9" id="KW-0472">Membrane</keyword>
<sequence>MLTATIWLSFAFGSGLLMRLIGLPPLVGYLAAGFLLSANGYETNSILETVAHAGVLLLLFSVGLKLRLRSLIRSEVLAGSLLHMAITIALLWIILHQFGELSFEAALMIAIALSFSSTVVAAKVLESKRELRAFHGRVVIGILIMQDLVAVAILSLAGGVTPSPWAFLLLAFFLLRPLLHWLLDICGHGELVILYGLLLALVVGGGSFEEFGLSSELGALLLGIILSDHKRATELSNALWGLKEVLLVGFFLQIGLSGHPTLLTLEHALLLNLLLPLKALLFFVILLLLRLRTRTSFLAGLSLASFSEFGLIIANVAETQGWISTEWLVLLAVTVAISFAITAPLNRYSHELYQTIGKRLKRFESHKRHPDDEPINVGSAHILVVGMGRVGTGAYDTLSANQLRVLGLDSDPGKVERHRSEGRRVLYADAEDPGLWSGINLRNVHTIMLCMPELSAKLMAIQQLRAQGFNGQIHSTALFSEEVESLRHKGADLIYNYYESIGPSFAEKTIQGMKHDAPAQASISSKSTDST</sequence>
<reference evidence="12 13" key="1">
    <citation type="submission" date="2019-03" db="EMBL/GenBank/DDBJ databases">
        <title>Genomic Encyclopedia of Type Strains, Phase IV (KMG-IV): sequencing the most valuable type-strain genomes for metagenomic binning, comparative biology and taxonomic classification.</title>
        <authorList>
            <person name="Goeker M."/>
        </authorList>
    </citation>
    <scope>NUCLEOTIDE SEQUENCE [LARGE SCALE GENOMIC DNA]</scope>
    <source>
        <strain evidence="12 13">DSM 16326</strain>
    </source>
</reference>
<dbReference type="GO" id="GO:1902600">
    <property type="term" value="P:proton transmembrane transport"/>
    <property type="evidence" value="ECO:0007669"/>
    <property type="project" value="InterPro"/>
</dbReference>
<dbReference type="InterPro" id="IPR038770">
    <property type="entry name" value="Na+/solute_symporter_sf"/>
</dbReference>
<dbReference type="EMBL" id="SOQX01000005">
    <property type="protein sequence ID" value="TDY00447.1"/>
    <property type="molecule type" value="Genomic_DNA"/>
</dbReference>
<evidence type="ECO:0000256" key="2">
    <source>
        <dbReference type="ARBA" id="ARBA00005551"/>
    </source>
</evidence>
<feature type="transmembrane region" description="Helical" evidence="9">
    <location>
        <begin position="327"/>
        <end position="345"/>
    </location>
</feature>
<dbReference type="SUPFAM" id="SSF51735">
    <property type="entry name" value="NAD(P)-binding Rossmann-fold domains"/>
    <property type="match status" value="1"/>
</dbReference>
<proteinExistence type="inferred from homology"/>
<evidence type="ECO:0000259" key="10">
    <source>
        <dbReference type="Pfam" id="PF00999"/>
    </source>
</evidence>
<name>A0A4R8IS60_9GAMM</name>